<dbReference type="AlphaFoldDB" id="A0AAV3SEU0"/>
<evidence type="ECO:0000313" key="4">
    <source>
        <dbReference type="EMBL" id="UOO95705.1"/>
    </source>
</evidence>
<feature type="domain" description="Tetrapyrrole biosynthesis glutamyl-tRNA reductase dimerisation" evidence="2">
    <location>
        <begin position="28"/>
        <end position="105"/>
    </location>
</feature>
<gene>
    <name evidence="3" type="ORF">GCM10008985_14090</name>
    <name evidence="4" type="ORF">MUK72_03115</name>
</gene>
<dbReference type="InterPro" id="IPR015896">
    <property type="entry name" value="4pyrrol_synth_GluRdtase_dimer"/>
</dbReference>
<proteinExistence type="predicted"/>
<dbReference type="InterPro" id="IPR036453">
    <property type="entry name" value="GluRdtase_dimer_dom_sf"/>
</dbReference>
<reference evidence="3" key="1">
    <citation type="journal article" date="2014" name="Int. J. Syst. Evol. Microbiol.">
        <title>Complete genome sequence of Corynebacterium casei LMG S-19264T (=DSM 44701T), isolated from a smear-ripened cheese.</title>
        <authorList>
            <consortium name="US DOE Joint Genome Institute (JGI-PGF)"/>
            <person name="Walter F."/>
            <person name="Albersmeier A."/>
            <person name="Kalinowski J."/>
            <person name="Ruckert C."/>
        </authorList>
    </citation>
    <scope>NUCLEOTIDE SEQUENCE</scope>
    <source>
        <strain evidence="3">JCM 12289</strain>
    </source>
</reference>
<accession>A0AAV3SEU0</accession>
<dbReference type="KEGG" id="hdo:MUK72_03115"/>
<feature type="region of interest" description="Disordered" evidence="1">
    <location>
        <begin position="85"/>
        <end position="112"/>
    </location>
</feature>
<protein>
    <submittedName>
        <fullName evidence="4">Glutamyl-tRNA reductase</fullName>
    </submittedName>
</protein>
<feature type="region of interest" description="Disordered" evidence="1">
    <location>
        <begin position="1"/>
        <end position="29"/>
    </location>
</feature>
<evidence type="ECO:0000313" key="6">
    <source>
        <dbReference type="Proteomes" id="UP001500962"/>
    </source>
</evidence>
<dbReference type="Proteomes" id="UP000830542">
    <property type="component" value="Chromosome"/>
</dbReference>
<dbReference type="Proteomes" id="UP001500962">
    <property type="component" value="Unassembled WGS sequence"/>
</dbReference>
<organism evidence="3 6">
    <name type="scientific">Halococcus dombrowskii</name>
    <dbReference type="NCBI Taxonomy" id="179637"/>
    <lineage>
        <taxon>Archaea</taxon>
        <taxon>Methanobacteriati</taxon>
        <taxon>Methanobacteriota</taxon>
        <taxon>Stenosarchaea group</taxon>
        <taxon>Halobacteria</taxon>
        <taxon>Halobacteriales</taxon>
        <taxon>Halococcaceae</taxon>
        <taxon>Halococcus</taxon>
    </lineage>
</organism>
<evidence type="ECO:0000256" key="1">
    <source>
        <dbReference type="SAM" id="MobiDB-lite"/>
    </source>
</evidence>
<reference evidence="4" key="2">
    <citation type="submission" date="2022-04" db="EMBL/GenBank/DDBJ databases">
        <title>Sequencing and genomic assembly of Halococcus dombrowskii.</title>
        <authorList>
            <person name="Lim S.W."/>
            <person name="MacLea K.S."/>
        </authorList>
    </citation>
    <scope>NUCLEOTIDE SEQUENCE</scope>
    <source>
        <strain evidence="4">H4</strain>
    </source>
</reference>
<dbReference type="RefSeq" id="WP_244703835.1">
    <property type="nucleotide sequence ID" value="NZ_BAAADN010000022.1"/>
</dbReference>
<reference evidence="3" key="3">
    <citation type="submission" date="2023-12" db="EMBL/GenBank/DDBJ databases">
        <authorList>
            <person name="Sun Q."/>
            <person name="Inoue M."/>
        </authorList>
    </citation>
    <scope>NUCLEOTIDE SEQUENCE</scope>
    <source>
        <strain evidence="3">JCM 12289</strain>
    </source>
</reference>
<evidence type="ECO:0000259" key="2">
    <source>
        <dbReference type="Pfam" id="PF00745"/>
    </source>
</evidence>
<dbReference type="EMBL" id="CP095005">
    <property type="protein sequence ID" value="UOO95705.1"/>
    <property type="molecule type" value="Genomic_DNA"/>
</dbReference>
<name>A0AAV3SEU0_HALDO</name>
<dbReference type="Pfam" id="PF00745">
    <property type="entry name" value="GlutR_dimer"/>
    <property type="match status" value="1"/>
</dbReference>
<dbReference type="GeneID" id="71760805"/>
<dbReference type="SUPFAM" id="SSF69075">
    <property type="entry name" value="Glutamyl tRNA-reductase dimerization domain"/>
    <property type="match status" value="1"/>
</dbReference>
<dbReference type="GO" id="GO:0033014">
    <property type="term" value="P:tetrapyrrole biosynthetic process"/>
    <property type="evidence" value="ECO:0007669"/>
    <property type="project" value="InterPro"/>
</dbReference>
<evidence type="ECO:0000313" key="5">
    <source>
        <dbReference type="Proteomes" id="UP000830542"/>
    </source>
</evidence>
<keyword evidence="5" id="KW-1185">Reference proteome</keyword>
<dbReference type="EMBL" id="BAAADN010000022">
    <property type="protein sequence ID" value="GAA0458970.1"/>
    <property type="molecule type" value="Genomic_DNA"/>
</dbReference>
<dbReference type="GO" id="GO:0050661">
    <property type="term" value="F:NADP binding"/>
    <property type="evidence" value="ECO:0007669"/>
    <property type="project" value="InterPro"/>
</dbReference>
<dbReference type="GO" id="GO:0008883">
    <property type="term" value="F:glutamyl-tRNA reductase activity"/>
    <property type="evidence" value="ECO:0007669"/>
    <property type="project" value="InterPro"/>
</dbReference>
<sequence>MTQSTDNRGRDRRNRGSQRSVDPTVSRERAIERLHAHADRIEQRELRTALTKLDQHGTLTDAQRAVIVDMADALVDELLAPPTQSLRNASSTDRSDVRTALELFDPDTLSNE</sequence>
<evidence type="ECO:0000313" key="3">
    <source>
        <dbReference type="EMBL" id="GAA0458970.1"/>
    </source>
</evidence>